<dbReference type="SMART" id="SM00382">
    <property type="entry name" value="AAA"/>
    <property type="match status" value="1"/>
</dbReference>
<dbReference type="Gene3D" id="3.40.50.300">
    <property type="entry name" value="P-loop containing nucleotide triphosphate hydrolases"/>
    <property type="match status" value="1"/>
</dbReference>
<gene>
    <name evidence="8" type="ORF">SR41_15170</name>
</gene>
<reference evidence="8 9" key="1">
    <citation type="submission" date="2015-01" db="EMBL/GenBank/DDBJ databases">
        <title>Genome of Sphingomonas taxi strain 30a.</title>
        <authorList>
            <person name="Eevers N."/>
            <person name="Van Hamme J."/>
            <person name="Bottos E."/>
            <person name="Weyens N."/>
            <person name="Vangronsveld J."/>
        </authorList>
    </citation>
    <scope>NUCLEOTIDE SEQUENCE [LARGE SCALE GENOMIC DNA]</scope>
    <source>
        <strain evidence="8 9">30a</strain>
    </source>
</reference>
<protein>
    <submittedName>
        <fullName evidence="8">Cytochrome C biogenesis protein CcmA</fullName>
    </submittedName>
</protein>
<keyword evidence="1" id="KW-0813">Transport</keyword>
<dbReference type="InterPro" id="IPR005895">
    <property type="entry name" value="ABC_transptr_haem_export_CcmA"/>
</dbReference>
<organism evidence="8 9">
    <name type="scientific">Sphingomonas melonis</name>
    <dbReference type="NCBI Taxonomy" id="152682"/>
    <lineage>
        <taxon>Bacteria</taxon>
        <taxon>Pseudomonadati</taxon>
        <taxon>Pseudomonadota</taxon>
        <taxon>Alphaproteobacteria</taxon>
        <taxon>Sphingomonadales</taxon>
        <taxon>Sphingomonadaceae</taxon>
        <taxon>Sphingomonas</taxon>
    </lineage>
</organism>
<keyword evidence="4" id="KW-0067">ATP-binding</keyword>
<evidence type="ECO:0000256" key="4">
    <source>
        <dbReference type="ARBA" id="ARBA00022840"/>
    </source>
</evidence>
<keyword evidence="5" id="KW-1278">Translocase</keyword>
<keyword evidence="3" id="KW-0201">Cytochrome c-type biogenesis</keyword>
<evidence type="ECO:0000256" key="2">
    <source>
        <dbReference type="ARBA" id="ARBA00022741"/>
    </source>
</evidence>
<dbReference type="EMBL" id="JXTP01000081">
    <property type="protein sequence ID" value="KIU26329.1"/>
    <property type="molecule type" value="Genomic_DNA"/>
</dbReference>
<keyword evidence="6" id="KW-0472">Membrane</keyword>
<dbReference type="GO" id="GO:0017004">
    <property type="term" value="P:cytochrome complex assembly"/>
    <property type="evidence" value="ECO:0007669"/>
    <property type="project" value="UniProtKB-KW"/>
</dbReference>
<dbReference type="PANTHER" id="PTHR43499">
    <property type="entry name" value="ABC TRANSPORTER I FAMILY MEMBER 1"/>
    <property type="match status" value="1"/>
</dbReference>
<name>A0A0D1KPD0_9SPHN</name>
<sequence length="184" mass="18737">MSVLRFEDVGCQRGGRMLFAGIGFVLAAGGALCVTGPNGVGKSSLIRIAAGLLRPVDGAVTREGDVALLSEAHALDPERPLALALRYWIGARTEATLAAVGLAEAAAVPVRLLSTGQRRRAGLARVIGAEAPIWLLDEPANGLDVAGIALLEAAVANHRAKGGIAVVATHLPMALPGAQMLALS</sequence>
<evidence type="ECO:0000256" key="5">
    <source>
        <dbReference type="ARBA" id="ARBA00022967"/>
    </source>
</evidence>
<dbReference type="PROSITE" id="PS50893">
    <property type="entry name" value="ABC_TRANSPORTER_2"/>
    <property type="match status" value="1"/>
</dbReference>
<dbReference type="InterPro" id="IPR003439">
    <property type="entry name" value="ABC_transporter-like_ATP-bd"/>
</dbReference>
<evidence type="ECO:0000313" key="9">
    <source>
        <dbReference type="Proteomes" id="UP000033203"/>
    </source>
</evidence>
<dbReference type="NCBIfam" id="TIGR01189">
    <property type="entry name" value="ccmA"/>
    <property type="match status" value="1"/>
</dbReference>
<dbReference type="GO" id="GO:0005524">
    <property type="term" value="F:ATP binding"/>
    <property type="evidence" value="ECO:0007669"/>
    <property type="project" value="UniProtKB-KW"/>
</dbReference>
<evidence type="ECO:0000313" key="8">
    <source>
        <dbReference type="EMBL" id="KIU26329.1"/>
    </source>
</evidence>
<dbReference type="AlphaFoldDB" id="A0A0D1KPD0"/>
<evidence type="ECO:0000256" key="1">
    <source>
        <dbReference type="ARBA" id="ARBA00022448"/>
    </source>
</evidence>
<dbReference type="InterPro" id="IPR027417">
    <property type="entry name" value="P-loop_NTPase"/>
</dbReference>
<keyword evidence="2" id="KW-0547">Nucleotide-binding</keyword>
<evidence type="ECO:0000259" key="7">
    <source>
        <dbReference type="PROSITE" id="PS50893"/>
    </source>
</evidence>
<proteinExistence type="predicted"/>
<dbReference type="SUPFAM" id="SSF52540">
    <property type="entry name" value="P-loop containing nucleoside triphosphate hydrolases"/>
    <property type="match status" value="1"/>
</dbReference>
<dbReference type="InterPro" id="IPR003593">
    <property type="entry name" value="AAA+_ATPase"/>
</dbReference>
<evidence type="ECO:0000256" key="3">
    <source>
        <dbReference type="ARBA" id="ARBA00022748"/>
    </source>
</evidence>
<dbReference type="PATRIC" id="fig|1549858.7.peg.2700"/>
<evidence type="ECO:0000256" key="6">
    <source>
        <dbReference type="ARBA" id="ARBA00023136"/>
    </source>
</evidence>
<dbReference type="PANTHER" id="PTHR43499:SF1">
    <property type="entry name" value="ABC TRANSPORTER I FAMILY MEMBER 1"/>
    <property type="match status" value="1"/>
</dbReference>
<accession>A0A0D1KPD0</accession>
<dbReference type="Pfam" id="PF00005">
    <property type="entry name" value="ABC_tran"/>
    <property type="match status" value="1"/>
</dbReference>
<comment type="caution">
    <text evidence="8">The sequence shown here is derived from an EMBL/GenBank/DDBJ whole genome shotgun (WGS) entry which is preliminary data.</text>
</comment>
<dbReference type="GO" id="GO:0022857">
    <property type="term" value="F:transmembrane transporter activity"/>
    <property type="evidence" value="ECO:0007669"/>
    <property type="project" value="InterPro"/>
</dbReference>
<dbReference type="GO" id="GO:0016887">
    <property type="term" value="F:ATP hydrolysis activity"/>
    <property type="evidence" value="ECO:0007669"/>
    <property type="project" value="InterPro"/>
</dbReference>
<dbReference type="Proteomes" id="UP000033203">
    <property type="component" value="Unassembled WGS sequence"/>
</dbReference>
<feature type="domain" description="ABC transporter" evidence="7">
    <location>
        <begin position="4"/>
        <end position="181"/>
    </location>
</feature>